<accession>A0A4Y9YML3</accession>
<feature type="compositionally biased region" description="Basic residues" evidence="1">
    <location>
        <begin position="172"/>
        <end position="184"/>
    </location>
</feature>
<reference evidence="3 4" key="1">
    <citation type="submission" date="2019-01" db="EMBL/GenBank/DDBJ databases">
        <title>Genome sequencing of the rare red list fungi Fomitopsis rosea.</title>
        <authorList>
            <person name="Buettner E."/>
            <person name="Kellner H."/>
        </authorList>
    </citation>
    <scope>NUCLEOTIDE SEQUENCE [LARGE SCALE GENOMIC DNA]</scope>
    <source>
        <strain evidence="3 4">DSM 105464</strain>
    </source>
</reference>
<dbReference type="GO" id="GO:0016620">
    <property type="term" value="F:oxidoreductase activity, acting on the aldehyde or oxo group of donors, NAD or NADP as acceptor"/>
    <property type="evidence" value="ECO:0007669"/>
    <property type="project" value="InterPro"/>
</dbReference>
<dbReference type="Pfam" id="PF00171">
    <property type="entry name" value="Aldedh"/>
    <property type="match status" value="1"/>
</dbReference>
<dbReference type="Gene3D" id="3.40.309.10">
    <property type="entry name" value="Aldehyde Dehydrogenase, Chain A, domain 2"/>
    <property type="match status" value="1"/>
</dbReference>
<dbReference type="AlphaFoldDB" id="A0A4Y9YML3"/>
<sequence length="276" mass="29526">MSANTHTAFKTNRAFSAKSSAQARTPPLSLARFPAWEKTPPTARAAIVLKAADLSASAEYTEKLAAALKAELVAPDFVLARDPKGSVASAREYATAIVQLKSEPPSRVPGRSASVVVQRRAMGVIISKSDAPVRVAEVNAHPVVQKINFPGGLRVGRAIALEMARHNQAMRPRARREVRGRRTFSSRTDSPGSELTTSEQVPSGGRGPRERSKAITHGTLLNSGQICMSSEHVIIQRSAASRLSQAIQRRFAELKADALGHALGSLFVEASGEHVL</sequence>
<evidence type="ECO:0000313" key="4">
    <source>
        <dbReference type="Proteomes" id="UP000298390"/>
    </source>
</evidence>
<name>A0A4Y9YML3_9APHY</name>
<dbReference type="Gene3D" id="3.40.605.10">
    <property type="entry name" value="Aldehyde Dehydrogenase, Chain A, domain 1"/>
    <property type="match status" value="1"/>
</dbReference>
<dbReference type="InterPro" id="IPR016163">
    <property type="entry name" value="Ald_DH_C"/>
</dbReference>
<dbReference type="EMBL" id="SEKV01000176">
    <property type="protein sequence ID" value="TFY62219.1"/>
    <property type="molecule type" value="Genomic_DNA"/>
</dbReference>
<dbReference type="InterPro" id="IPR015590">
    <property type="entry name" value="Aldehyde_DH_dom"/>
</dbReference>
<evidence type="ECO:0000313" key="3">
    <source>
        <dbReference type="EMBL" id="TFY62219.1"/>
    </source>
</evidence>
<comment type="caution">
    <text evidence="3">The sequence shown here is derived from an EMBL/GenBank/DDBJ whole genome shotgun (WGS) entry which is preliminary data.</text>
</comment>
<feature type="compositionally biased region" description="Polar residues" evidence="1">
    <location>
        <begin position="185"/>
        <end position="201"/>
    </location>
</feature>
<dbReference type="InterPro" id="IPR016161">
    <property type="entry name" value="Ald_DH/histidinol_DH"/>
</dbReference>
<feature type="region of interest" description="Disordered" evidence="1">
    <location>
        <begin position="167"/>
        <end position="211"/>
    </location>
</feature>
<dbReference type="Proteomes" id="UP000298390">
    <property type="component" value="Unassembled WGS sequence"/>
</dbReference>
<dbReference type="InterPro" id="IPR016162">
    <property type="entry name" value="Ald_DH_N"/>
</dbReference>
<gene>
    <name evidence="3" type="ORF">EVJ58_g4003</name>
</gene>
<evidence type="ECO:0000256" key="1">
    <source>
        <dbReference type="SAM" id="MobiDB-lite"/>
    </source>
</evidence>
<dbReference type="STRING" id="34475.A0A4Y9YML3"/>
<organism evidence="3 4">
    <name type="scientific">Rhodofomes roseus</name>
    <dbReference type="NCBI Taxonomy" id="34475"/>
    <lineage>
        <taxon>Eukaryota</taxon>
        <taxon>Fungi</taxon>
        <taxon>Dikarya</taxon>
        <taxon>Basidiomycota</taxon>
        <taxon>Agaricomycotina</taxon>
        <taxon>Agaricomycetes</taxon>
        <taxon>Polyporales</taxon>
        <taxon>Rhodofomes</taxon>
    </lineage>
</organism>
<evidence type="ECO:0000259" key="2">
    <source>
        <dbReference type="Pfam" id="PF00171"/>
    </source>
</evidence>
<proteinExistence type="predicted"/>
<dbReference type="SUPFAM" id="SSF53720">
    <property type="entry name" value="ALDH-like"/>
    <property type="match status" value="1"/>
</dbReference>
<protein>
    <recommendedName>
        <fullName evidence="2">Aldehyde dehydrogenase domain-containing protein</fullName>
    </recommendedName>
</protein>
<feature type="domain" description="Aldehyde dehydrogenase" evidence="2">
    <location>
        <begin position="31"/>
        <end position="126"/>
    </location>
</feature>